<dbReference type="RefSeq" id="WP_172690004.1">
    <property type="nucleotide sequence ID" value="NZ_LT575492.1"/>
</dbReference>
<dbReference type="InterPro" id="IPR053155">
    <property type="entry name" value="F-pilin_assembly_TraC"/>
</dbReference>
<dbReference type="Gene3D" id="3.40.50.300">
    <property type="entry name" value="P-loop containing nucleotide triphosphate hydrolases"/>
    <property type="match status" value="1"/>
</dbReference>
<feature type="domain" description="TraG P-loop" evidence="1">
    <location>
        <begin position="473"/>
        <end position="740"/>
    </location>
</feature>
<protein>
    <submittedName>
        <fullName evidence="2">F pilus assembly Type-IV secretion system for plasmid transfer</fullName>
    </submittedName>
</protein>
<dbReference type="InterPro" id="IPR043964">
    <property type="entry name" value="P-loop_TraG"/>
</dbReference>
<dbReference type="Pfam" id="PF11130">
    <property type="entry name" value="TraC_F_IV"/>
    <property type="match status" value="1"/>
</dbReference>
<dbReference type="InterPro" id="IPR025955">
    <property type="entry name" value="TraC/Conjuga_ATPase"/>
</dbReference>
<evidence type="ECO:0000313" key="2">
    <source>
        <dbReference type="EMBL" id="SAY46584.1"/>
    </source>
</evidence>
<organism evidence="2">
    <name type="scientific">Serratia marcescens</name>
    <dbReference type="NCBI Taxonomy" id="615"/>
    <lineage>
        <taxon>Bacteria</taxon>
        <taxon>Pseudomonadati</taxon>
        <taxon>Pseudomonadota</taxon>
        <taxon>Gammaproteobacteria</taxon>
        <taxon>Enterobacterales</taxon>
        <taxon>Yersiniaceae</taxon>
        <taxon>Serratia</taxon>
    </lineage>
</organism>
<gene>
    <name evidence="2" type="ORF">PWN146_05353</name>
</gene>
<accession>A0A1C3HNG1</accession>
<dbReference type="Gene3D" id="1.10.8.730">
    <property type="match status" value="1"/>
</dbReference>
<dbReference type="AlphaFoldDB" id="A0A1C3HNG1"/>
<proteinExistence type="predicted"/>
<reference evidence="2" key="1">
    <citation type="submission" date="2016-05" db="EMBL/GenBank/DDBJ databases">
        <authorList>
            <person name="Lavstsen T."/>
            <person name="Jespersen J.S."/>
        </authorList>
    </citation>
    <scope>NUCLEOTIDE SEQUENCE</scope>
    <source>
        <strain evidence="2">PWN146_assembly</strain>
    </source>
</reference>
<dbReference type="InterPro" id="IPR014117">
    <property type="entry name" value="TraC-F-type"/>
</dbReference>
<name>A0A1C3HNG1_SERMA</name>
<dbReference type="Pfam" id="PF19044">
    <property type="entry name" value="P-loop_TraG"/>
    <property type="match status" value="1"/>
</dbReference>
<dbReference type="InterPro" id="IPR027417">
    <property type="entry name" value="P-loop_NTPase"/>
</dbReference>
<dbReference type="NCBIfam" id="TIGR02746">
    <property type="entry name" value="TraC-F-type"/>
    <property type="match status" value="1"/>
</dbReference>
<dbReference type="SUPFAM" id="SSF52540">
    <property type="entry name" value="P-loop containing nucleoside triphosphate hydrolases"/>
    <property type="match status" value="1"/>
</dbReference>
<evidence type="ECO:0000259" key="1">
    <source>
        <dbReference type="Pfam" id="PF19044"/>
    </source>
</evidence>
<sequence>MKFDLSGLKFNPLNIIDDVASILGDKETVRETQKMLDDMDYPHIRDLLPFADYMSEEKIFINKGSIGFVLESQPLIGANEQVVNSLEALLQESVPRGTPLQVLMVSSGALQEQIDYGLKDFGWSGYRADECNDINRRFALHGARHGFPNGLGHPLTLRDYRLFFTWAQKVRRVTEADLIHVKEVRRTLTNALVAADIYTQPASADDVIGVMRELCNHDVTRLASYEKAYDPQSDLTAQMVDNSTSWLVKPGYIRISGTDEQERDFSSRMVSMNLDRNPHEHYLWQNGNLLADLASPTSSIQCPFLFSMVLVTDEQVKSQGEARNRFLSLDSRVNTPYAKYIPGVVRQHAEWKGLRTELDAGRTALTRYFYGLTFFCDDDDDVMSRQTENTKKAFARQGVKMVRADYMQVRNLLATLPFTMADDKLWRDLNRTGATQRAECFHAANLMPVIGDNKLSNAGILLASYRNQVAFLDVFDENLPNVNYNWYLSGTSGAGKSVLAQALARQVSDSGGYVAITDIGDSYKAFCSSIGGDYINGENLRFNPFANVTDIKLAAERIRDQLCILASPSGLLDEVHESLMMEAITTQWPEYQQGMRIDHVVDYLKKRQSDVALKSGPQIAGRIDEMVTLLNKYTTKGVYGEYFNSDRPTLSHDLRFVVTELGDLRSRNDLLSAVLFTLMIWSENLMYSTPRNLRKMSIIDEGWKLLGGSNVKIREFIEEGYRTARRHNGSCGTVTQSIRDKNLSTASLAAFDNSSYKFTGKQNATAFAMFEKEEPNAFSEHEWALIKKFPAAGKAKYSSFLVSIEESSSFHRLLLDPLSDKLFSSRGEDFTYREKRLAEGADIKDILFEMVERDANKRRELHALLKMPL</sequence>
<dbReference type="PANTHER" id="PTHR38467:SF1">
    <property type="entry name" value="CONJUGATIVE TRANSFER: ASSEMBLY"/>
    <property type="match status" value="1"/>
</dbReference>
<dbReference type="EMBL" id="LT575492">
    <property type="protein sequence ID" value="SAY46584.1"/>
    <property type="molecule type" value="Genomic_DNA"/>
</dbReference>
<dbReference type="PANTHER" id="PTHR38467">
    <property type="match status" value="1"/>
</dbReference>